<dbReference type="PRINTS" id="PR00081">
    <property type="entry name" value="GDHRDH"/>
</dbReference>
<sequence length="228" mass="23895">MTGANKGIGFETARLLADQGHTVLVGARDEGRGRAAAERINARFLQLDVTDAASISAAAKEIDDTWGVLDILVNNAAIGVWDGPASQSTLDALRTTFETNLFGIVALTNALLPLLRRSSAGRIVNVSSDVGSIALMTDPANPLYMLNGVAYPASKSALNMATMQYAKELKDTPIKVNAVSPGYCATDLNNNSGYRTPEQGAQIAVQMANLGPDGPTGAFVDDTGTLPW</sequence>
<dbReference type="CDD" id="cd05324">
    <property type="entry name" value="carb_red_PTCR-like_SDR_c"/>
    <property type="match status" value="1"/>
</dbReference>
<evidence type="ECO:0000313" key="5">
    <source>
        <dbReference type="EMBL" id="GIH03218.1"/>
    </source>
</evidence>
<reference evidence="5" key="1">
    <citation type="submission" date="2021-01" db="EMBL/GenBank/DDBJ databases">
        <title>Whole genome shotgun sequence of Rhizocola hellebori NBRC 109834.</title>
        <authorList>
            <person name="Komaki H."/>
            <person name="Tamura T."/>
        </authorList>
    </citation>
    <scope>NUCLEOTIDE SEQUENCE</scope>
    <source>
        <strain evidence="5">NBRC 109834</strain>
    </source>
</reference>
<dbReference type="Pfam" id="PF00106">
    <property type="entry name" value="adh_short"/>
    <property type="match status" value="1"/>
</dbReference>
<dbReference type="AlphaFoldDB" id="A0A8J3Q4K5"/>
<dbReference type="InterPro" id="IPR002347">
    <property type="entry name" value="SDR_fam"/>
</dbReference>
<evidence type="ECO:0000256" key="1">
    <source>
        <dbReference type="ARBA" id="ARBA00006484"/>
    </source>
</evidence>
<proteinExistence type="inferred from homology"/>
<organism evidence="5 6">
    <name type="scientific">Rhizocola hellebori</name>
    <dbReference type="NCBI Taxonomy" id="1392758"/>
    <lineage>
        <taxon>Bacteria</taxon>
        <taxon>Bacillati</taxon>
        <taxon>Actinomycetota</taxon>
        <taxon>Actinomycetes</taxon>
        <taxon>Micromonosporales</taxon>
        <taxon>Micromonosporaceae</taxon>
        <taxon>Rhizocola</taxon>
    </lineage>
</organism>
<keyword evidence="2" id="KW-0521">NADP</keyword>
<name>A0A8J3Q4K5_9ACTN</name>
<dbReference type="GO" id="GO:0016616">
    <property type="term" value="F:oxidoreductase activity, acting on the CH-OH group of donors, NAD or NADP as acceptor"/>
    <property type="evidence" value="ECO:0007669"/>
    <property type="project" value="InterPro"/>
</dbReference>
<gene>
    <name evidence="5" type="ORF">Rhe02_12850</name>
</gene>
<protein>
    <submittedName>
        <fullName evidence="5">Short-chain dehydrogenase</fullName>
    </submittedName>
</protein>
<dbReference type="InterPro" id="IPR045313">
    <property type="entry name" value="CBR1-like"/>
</dbReference>
<evidence type="ECO:0000256" key="4">
    <source>
        <dbReference type="RuleBase" id="RU000363"/>
    </source>
</evidence>
<evidence type="ECO:0000256" key="2">
    <source>
        <dbReference type="ARBA" id="ARBA00022857"/>
    </source>
</evidence>
<comment type="similarity">
    <text evidence="1 4">Belongs to the short-chain dehydrogenases/reductases (SDR) family.</text>
</comment>
<dbReference type="EMBL" id="BONY01000006">
    <property type="protein sequence ID" value="GIH03218.1"/>
    <property type="molecule type" value="Genomic_DNA"/>
</dbReference>
<dbReference type="InterPro" id="IPR036291">
    <property type="entry name" value="NAD(P)-bd_dom_sf"/>
</dbReference>
<dbReference type="PANTHER" id="PTHR43490:SF99">
    <property type="entry name" value="SHORT-CHAIN DEHYDROGENASE_REDUCTASE"/>
    <property type="match status" value="1"/>
</dbReference>
<evidence type="ECO:0000313" key="6">
    <source>
        <dbReference type="Proteomes" id="UP000612899"/>
    </source>
</evidence>
<keyword evidence="3" id="KW-0560">Oxidoreductase</keyword>
<dbReference type="Proteomes" id="UP000612899">
    <property type="component" value="Unassembled WGS sequence"/>
</dbReference>
<comment type="caution">
    <text evidence="5">The sequence shown here is derived from an EMBL/GenBank/DDBJ whole genome shotgun (WGS) entry which is preliminary data.</text>
</comment>
<keyword evidence="6" id="KW-1185">Reference proteome</keyword>
<dbReference type="PRINTS" id="PR00080">
    <property type="entry name" value="SDRFAMILY"/>
</dbReference>
<evidence type="ECO:0000256" key="3">
    <source>
        <dbReference type="ARBA" id="ARBA00023002"/>
    </source>
</evidence>
<dbReference type="PANTHER" id="PTHR43490">
    <property type="entry name" value="(+)-NEOMENTHOL DEHYDROGENASE"/>
    <property type="match status" value="1"/>
</dbReference>
<dbReference type="Gene3D" id="3.40.50.720">
    <property type="entry name" value="NAD(P)-binding Rossmann-like Domain"/>
    <property type="match status" value="1"/>
</dbReference>
<dbReference type="SUPFAM" id="SSF51735">
    <property type="entry name" value="NAD(P)-binding Rossmann-fold domains"/>
    <property type="match status" value="1"/>
</dbReference>
<accession>A0A8J3Q4K5</accession>